<keyword evidence="2" id="KW-0548">Nucleotidyltransferase</keyword>
<dbReference type="AlphaFoldDB" id="A0A6N3E6A4"/>
<dbReference type="GO" id="GO:0004534">
    <property type="term" value="F:5'-3' RNA exonuclease activity"/>
    <property type="evidence" value="ECO:0007669"/>
    <property type="project" value="TreeGrafter"/>
</dbReference>
<keyword evidence="2" id="KW-0808">Transferase</keyword>
<dbReference type="InterPro" id="IPR004013">
    <property type="entry name" value="PHP_dom"/>
</dbReference>
<dbReference type="Gene3D" id="3.20.20.140">
    <property type="entry name" value="Metal-dependent hydrolases"/>
    <property type="match status" value="1"/>
</dbReference>
<organism evidence="2">
    <name type="scientific">Clostridium tertium</name>
    <dbReference type="NCBI Taxonomy" id="1559"/>
    <lineage>
        <taxon>Bacteria</taxon>
        <taxon>Bacillati</taxon>
        <taxon>Bacillota</taxon>
        <taxon>Clostridia</taxon>
        <taxon>Eubacteriales</taxon>
        <taxon>Clostridiaceae</taxon>
        <taxon>Clostridium</taxon>
    </lineage>
</organism>
<sequence>MFKWLPYELHTHTNHSDGKQTIEELSCEAKKLNLYGFAMTDHNTISTFNMLDNMSEKYQIDIIPGMEWTTFYGHILLLGLNKYVEWRDVNLDNINEKIENIRNDVKLIGIAHPFSIGGPISTGSHFEYKISDYNNIDYIEVWSGLLPGKNYINKKAFDWWTSLLNKGYKISAVSGRDWHHTNGTEKYISCTYLGHKDNEKFDGINSIKKGKISVGCEYFLDIICNIDKNSYYIGDSINKDQINDMDITIMINESKVKTNYKYDDDKYIIKLVTNNGEVYSNIINNKDKVEVRLENIEFKWIRGELYRNIDNEEIIISFTNPIYFK</sequence>
<gene>
    <name evidence="2" type="primary">polC_3</name>
    <name evidence="2" type="ORF">CTLFYP3_02117</name>
</gene>
<dbReference type="PANTHER" id="PTHR42924">
    <property type="entry name" value="EXONUCLEASE"/>
    <property type="match status" value="1"/>
</dbReference>
<feature type="domain" description="Polymerase/histidinol phosphatase N-terminal" evidence="1">
    <location>
        <begin position="7"/>
        <end position="72"/>
    </location>
</feature>
<dbReference type="GO" id="GO:0035312">
    <property type="term" value="F:5'-3' DNA exonuclease activity"/>
    <property type="evidence" value="ECO:0007669"/>
    <property type="project" value="TreeGrafter"/>
</dbReference>
<dbReference type="InterPro" id="IPR016195">
    <property type="entry name" value="Pol/histidinol_Pase-like"/>
</dbReference>
<protein>
    <submittedName>
        <fullName evidence="2">DNA polymerase III PolC-type</fullName>
        <ecNumber evidence="2">2.7.7.7</ecNumber>
    </submittedName>
</protein>
<dbReference type="InterPro" id="IPR003141">
    <property type="entry name" value="Pol/His_phosphatase_N"/>
</dbReference>
<dbReference type="EMBL" id="CACRTO010000020">
    <property type="protein sequence ID" value="VYU34241.1"/>
    <property type="molecule type" value="Genomic_DNA"/>
</dbReference>
<dbReference type="NCBIfam" id="NF038032">
    <property type="entry name" value="CehA_McbA_metalo"/>
    <property type="match status" value="1"/>
</dbReference>
<name>A0A6N3E6A4_9CLOT</name>
<accession>A0A6N3E6A4</accession>
<evidence type="ECO:0000259" key="1">
    <source>
        <dbReference type="SMART" id="SM00481"/>
    </source>
</evidence>
<reference evidence="2" key="1">
    <citation type="submission" date="2019-11" db="EMBL/GenBank/DDBJ databases">
        <authorList>
            <person name="Feng L."/>
        </authorList>
    </citation>
    <scope>NUCLEOTIDE SEQUENCE</scope>
    <source>
        <strain evidence="2">CTertiumLFYP3</strain>
    </source>
</reference>
<dbReference type="SMART" id="SM00481">
    <property type="entry name" value="POLIIIAc"/>
    <property type="match status" value="1"/>
</dbReference>
<dbReference type="EC" id="2.7.7.7" evidence="2"/>
<dbReference type="Pfam" id="PF02811">
    <property type="entry name" value="PHP"/>
    <property type="match status" value="1"/>
</dbReference>
<dbReference type="SUPFAM" id="SSF89550">
    <property type="entry name" value="PHP domain-like"/>
    <property type="match status" value="1"/>
</dbReference>
<proteinExistence type="predicted"/>
<dbReference type="GO" id="GO:0003887">
    <property type="term" value="F:DNA-directed DNA polymerase activity"/>
    <property type="evidence" value="ECO:0007669"/>
    <property type="project" value="UniProtKB-EC"/>
</dbReference>
<dbReference type="RefSeq" id="WP_421755653.1">
    <property type="nucleotide sequence ID" value="NZ_CACRTO010000020.1"/>
</dbReference>
<evidence type="ECO:0000313" key="2">
    <source>
        <dbReference type="EMBL" id="VYU34241.1"/>
    </source>
</evidence>
<dbReference type="InterPro" id="IPR052018">
    <property type="entry name" value="PHP_domain"/>
</dbReference>
<dbReference type="PANTHER" id="PTHR42924:SF3">
    <property type="entry name" value="POLYMERASE_HISTIDINOL PHOSPHATASE N-TERMINAL DOMAIN-CONTAINING PROTEIN"/>
    <property type="match status" value="1"/>
</dbReference>